<feature type="signal peptide" evidence="4">
    <location>
        <begin position="1"/>
        <end position="26"/>
    </location>
</feature>
<keyword evidence="7" id="KW-1185">Reference proteome</keyword>
<gene>
    <name evidence="6" type="ORF">BSQ44_14415</name>
</gene>
<organism evidence="6 7">
    <name type="scientific">Aquibium oceanicum</name>
    <dbReference type="NCBI Taxonomy" id="1670800"/>
    <lineage>
        <taxon>Bacteria</taxon>
        <taxon>Pseudomonadati</taxon>
        <taxon>Pseudomonadota</taxon>
        <taxon>Alphaproteobacteria</taxon>
        <taxon>Hyphomicrobiales</taxon>
        <taxon>Phyllobacteriaceae</taxon>
        <taxon>Aquibium</taxon>
    </lineage>
</organism>
<evidence type="ECO:0000256" key="3">
    <source>
        <dbReference type="ARBA" id="ARBA00022970"/>
    </source>
</evidence>
<dbReference type="EMBL" id="CP018171">
    <property type="protein sequence ID" value="APH72418.1"/>
    <property type="molecule type" value="Genomic_DNA"/>
</dbReference>
<sequence>MSVAFRKLIAAAVAGVAVIAASAASAEDVKLGFLGGFTGPIETLVPPIHDAAALAVKHVNDQGGILGGQLSMVQADSTCIDATAASNAADRLVNAENVTALVGPLCSGETIAAANSAAIPGNVVIVSPAATSPALSTIEDNDLLFRTTPSDAYSGEVLAKLLKDKGHDNIAVTYVNNDYGKGFAEALQSSFEALGGTVAANEAHEDGKADYRAEIGSLASSGAQMLVILAYVDGSGQTIVRQALESGDFSQFAGGDGMIGDSLVTAIGEGKLDGFIGTKIGRSETPGTGMYAELAKEGGLDPNASFGPQAYDAAFLLALAIEKNGSADREGVSAALREVATAPGETIFPGEWEKAKKLIAEGTDVNYEGASGSHEFDEAGDVPGVIIEMVVEGPGFKEVGQVQ</sequence>
<keyword evidence="3" id="KW-0813">Transport</keyword>
<evidence type="ECO:0000256" key="4">
    <source>
        <dbReference type="SAM" id="SignalP"/>
    </source>
</evidence>
<dbReference type="AlphaFoldDB" id="A0A1L3SSP9"/>
<dbReference type="Proteomes" id="UP000182840">
    <property type="component" value="Chromosome"/>
</dbReference>
<evidence type="ECO:0000256" key="2">
    <source>
        <dbReference type="ARBA" id="ARBA00022729"/>
    </source>
</evidence>
<dbReference type="InterPro" id="IPR051010">
    <property type="entry name" value="BCAA_transport"/>
</dbReference>
<proteinExistence type="inferred from homology"/>
<dbReference type="RefSeq" id="WP_072605357.1">
    <property type="nucleotide sequence ID" value="NZ_CP018171.1"/>
</dbReference>
<dbReference type="CDD" id="cd06346">
    <property type="entry name" value="PBP1_ABC_ligand_binding-like"/>
    <property type="match status" value="1"/>
</dbReference>
<comment type="similarity">
    <text evidence="1">Belongs to the leucine-binding protein family.</text>
</comment>
<protein>
    <submittedName>
        <fullName evidence="6">Amino acid ABC transporter substrate-binding protein</fullName>
    </submittedName>
</protein>
<dbReference type="OrthoDB" id="9791590at2"/>
<keyword evidence="3" id="KW-0029">Amino-acid transport</keyword>
<evidence type="ECO:0000313" key="6">
    <source>
        <dbReference type="EMBL" id="APH72418.1"/>
    </source>
</evidence>
<dbReference type="PANTHER" id="PTHR30483">
    <property type="entry name" value="LEUCINE-SPECIFIC-BINDING PROTEIN"/>
    <property type="match status" value="1"/>
</dbReference>
<dbReference type="InterPro" id="IPR028082">
    <property type="entry name" value="Peripla_BP_I"/>
</dbReference>
<dbReference type="InterPro" id="IPR028081">
    <property type="entry name" value="Leu-bd"/>
</dbReference>
<accession>A0A1L3SSP9</accession>
<dbReference type="PANTHER" id="PTHR30483:SF6">
    <property type="entry name" value="PERIPLASMIC BINDING PROTEIN OF ABC TRANSPORTER FOR NATURAL AMINO ACIDS"/>
    <property type="match status" value="1"/>
</dbReference>
<evidence type="ECO:0000259" key="5">
    <source>
        <dbReference type="Pfam" id="PF13458"/>
    </source>
</evidence>
<keyword evidence="2 4" id="KW-0732">Signal</keyword>
<reference evidence="7" key="1">
    <citation type="submission" date="2016-11" db="EMBL/GenBank/DDBJ databases">
        <title>Mesorhizobium oceanicum sp. nov., isolated from deep seawater in South China Sea.</title>
        <authorList>
            <person name="Fu G.-Y."/>
        </authorList>
    </citation>
    <scope>NUCLEOTIDE SEQUENCE [LARGE SCALE GENOMIC DNA]</scope>
    <source>
        <strain evidence="7">B7</strain>
    </source>
</reference>
<dbReference type="KEGG" id="meso:BSQ44_14415"/>
<feature type="chain" id="PRO_5009856958" evidence="4">
    <location>
        <begin position="27"/>
        <end position="403"/>
    </location>
</feature>
<dbReference type="Pfam" id="PF13458">
    <property type="entry name" value="Peripla_BP_6"/>
    <property type="match status" value="1"/>
</dbReference>
<dbReference type="STRING" id="1670800.BSQ44_14415"/>
<feature type="domain" description="Leucine-binding protein" evidence="5">
    <location>
        <begin position="29"/>
        <end position="340"/>
    </location>
</feature>
<dbReference type="GO" id="GO:0006865">
    <property type="term" value="P:amino acid transport"/>
    <property type="evidence" value="ECO:0007669"/>
    <property type="project" value="UniProtKB-KW"/>
</dbReference>
<dbReference type="Gene3D" id="3.40.50.2300">
    <property type="match status" value="2"/>
</dbReference>
<name>A0A1L3SSP9_9HYPH</name>
<evidence type="ECO:0000313" key="7">
    <source>
        <dbReference type="Proteomes" id="UP000182840"/>
    </source>
</evidence>
<dbReference type="SUPFAM" id="SSF53822">
    <property type="entry name" value="Periplasmic binding protein-like I"/>
    <property type="match status" value="1"/>
</dbReference>
<evidence type="ECO:0000256" key="1">
    <source>
        <dbReference type="ARBA" id="ARBA00010062"/>
    </source>
</evidence>